<dbReference type="KEGG" id="mhor:MSHOH_1473"/>
<organism evidence="1 2">
    <name type="scientific">Methanosarcina horonobensis HB-1 = JCM 15518</name>
    <dbReference type="NCBI Taxonomy" id="1434110"/>
    <lineage>
        <taxon>Archaea</taxon>
        <taxon>Methanobacteriati</taxon>
        <taxon>Methanobacteriota</taxon>
        <taxon>Stenosarchaea group</taxon>
        <taxon>Methanomicrobia</taxon>
        <taxon>Methanosarcinales</taxon>
        <taxon>Methanosarcinaceae</taxon>
        <taxon>Methanosarcina</taxon>
    </lineage>
</organism>
<dbReference type="Proteomes" id="UP000033101">
    <property type="component" value="Chromosome"/>
</dbReference>
<reference evidence="1 2" key="1">
    <citation type="submission" date="2014-07" db="EMBL/GenBank/DDBJ databases">
        <title>Methanogenic archaea and the global carbon cycle.</title>
        <authorList>
            <person name="Henriksen J.R."/>
            <person name="Luke J."/>
            <person name="Reinhart S."/>
            <person name="Benedict M.N."/>
            <person name="Youngblut N.D."/>
            <person name="Metcalf M.E."/>
            <person name="Whitaker R.J."/>
            <person name="Metcalf W.W."/>
        </authorList>
    </citation>
    <scope>NUCLEOTIDE SEQUENCE [LARGE SCALE GENOMIC DNA]</scope>
    <source>
        <strain evidence="1 2">HB-1</strain>
    </source>
</reference>
<dbReference type="EMBL" id="CP009516">
    <property type="protein sequence ID" value="AKB77956.1"/>
    <property type="molecule type" value="Genomic_DNA"/>
</dbReference>
<proteinExistence type="predicted"/>
<dbReference type="GeneID" id="43868959"/>
<dbReference type="RefSeq" id="WP_162197584.1">
    <property type="nucleotide sequence ID" value="NZ_CP009516.1"/>
</dbReference>
<dbReference type="AlphaFoldDB" id="A0A0E3SAX6"/>
<evidence type="ECO:0000313" key="1">
    <source>
        <dbReference type="EMBL" id="AKB77956.1"/>
    </source>
</evidence>
<evidence type="ECO:0000313" key="2">
    <source>
        <dbReference type="Proteomes" id="UP000033101"/>
    </source>
</evidence>
<gene>
    <name evidence="1" type="ORF">MSHOH_1473</name>
</gene>
<protein>
    <submittedName>
        <fullName evidence="1">Uncharacterized protein</fullName>
    </submittedName>
</protein>
<dbReference type="HOGENOM" id="CLU_2327277_0_0_2"/>
<keyword evidence="2" id="KW-1185">Reference proteome</keyword>
<accession>A0A0E3SAX6</accession>
<name>A0A0E3SAX6_9EURY</name>
<sequence>MGHRAGTSYGKDTSYRSLLMLTDYDSTRRDTALRTDVLGNTDMDTEETVSEPKNFFGEVEDPLHSYPSGKSKVDQITAPFGGVYRIGFSNFIGSASFQ</sequence>